<dbReference type="Gene3D" id="1.20.120.450">
    <property type="entry name" value="dinb family like domain"/>
    <property type="match status" value="1"/>
</dbReference>
<dbReference type="Pfam" id="PF12867">
    <property type="entry name" value="DinB_2"/>
    <property type="match status" value="1"/>
</dbReference>
<dbReference type="EMBL" id="BMIB01000001">
    <property type="protein sequence ID" value="GGH60533.1"/>
    <property type="molecule type" value="Genomic_DNA"/>
</dbReference>
<evidence type="ECO:0000313" key="3">
    <source>
        <dbReference type="Proteomes" id="UP000627292"/>
    </source>
</evidence>
<proteinExistence type="predicted"/>
<dbReference type="SUPFAM" id="SSF109854">
    <property type="entry name" value="DinB/YfiT-like putative metalloenzymes"/>
    <property type="match status" value="1"/>
</dbReference>
<evidence type="ECO:0000313" key="2">
    <source>
        <dbReference type="EMBL" id="GGH60533.1"/>
    </source>
</evidence>
<reference evidence="2" key="2">
    <citation type="submission" date="2020-09" db="EMBL/GenBank/DDBJ databases">
        <authorList>
            <person name="Sun Q."/>
            <person name="Zhou Y."/>
        </authorList>
    </citation>
    <scope>NUCLEOTIDE SEQUENCE</scope>
    <source>
        <strain evidence="2">CGMCC 1.15290</strain>
    </source>
</reference>
<dbReference type="InterPro" id="IPR034660">
    <property type="entry name" value="DinB/YfiT-like"/>
</dbReference>
<dbReference type="AlphaFoldDB" id="A0A917IQ78"/>
<dbReference type="InterPro" id="IPR024775">
    <property type="entry name" value="DinB-like"/>
</dbReference>
<name>A0A917IQ78_9BACT</name>
<comment type="caution">
    <text evidence="2">The sequence shown here is derived from an EMBL/GenBank/DDBJ whole genome shotgun (WGS) entry which is preliminary data.</text>
</comment>
<reference evidence="2" key="1">
    <citation type="journal article" date="2014" name="Int. J. Syst. Evol. Microbiol.">
        <title>Complete genome sequence of Corynebacterium casei LMG S-19264T (=DSM 44701T), isolated from a smear-ripened cheese.</title>
        <authorList>
            <consortium name="US DOE Joint Genome Institute (JGI-PGF)"/>
            <person name="Walter F."/>
            <person name="Albersmeier A."/>
            <person name="Kalinowski J."/>
            <person name="Ruckert C."/>
        </authorList>
    </citation>
    <scope>NUCLEOTIDE SEQUENCE</scope>
    <source>
        <strain evidence="2">CGMCC 1.15290</strain>
    </source>
</reference>
<protein>
    <recommendedName>
        <fullName evidence="1">DinB-like domain-containing protein</fullName>
    </recommendedName>
</protein>
<dbReference type="Proteomes" id="UP000627292">
    <property type="component" value="Unassembled WGS sequence"/>
</dbReference>
<sequence length="193" mass="21649">MQTLNSKLLLQTLEDETRQLLSFARQLSAAQKTLQQNPVQGGWSVAQVLEHLNTYCNYYLPLLTNALAQSPQTSSAAFHPGWLGNYFTKLIQPAQECVAQKKMKAAKQHLPAPKPDAKAVLQSFINHQEQLLTLLQQAAGKDLHAIKIPVSILPVLKLKTGDIFRFLCAHQQRHLKQINKVLAEVYQPSITYS</sequence>
<dbReference type="RefSeq" id="WP_188950727.1">
    <property type="nucleotide sequence ID" value="NZ_BMIB01000001.1"/>
</dbReference>
<evidence type="ECO:0000259" key="1">
    <source>
        <dbReference type="Pfam" id="PF12867"/>
    </source>
</evidence>
<keyword evidence="3" id="KW-1185">Reference proteome</keyword>
<gene>
    <name evidence="2" type="ORF">GCM10011379_08490</name>
</gene>
<feature type="domain" description="DinB-like" evidence="1">
    <location>
        <begin position="13"/>
        <end position="178"/>
    </location>
</feature>
<organism evidence="2 3">
    <name type="scientific">Filimonas zeae</name>
    <dbReference type="NCBI Taxonomy" id="1737353"/>
    <lineage>
        <taxon>Bacteria</taxon>
        <taxon>Pseudomonadati</taxon>
        <taxon>Bacteroidota</taxon>
        <taxon>Chitinophagia</taxon>
        <taxon>Chitinophagales</taxon>
        <taxon>Chitinophagaceae</taxon>
        <taxon>Filimonas</taxon>
    </lineage>
</organism>
<accession>A0A917IQ78</accession>